<dbReference type="RefSeq" id="WP_101535455.1">
    <property type="nucleotide sequence ID" value="NZ_PKUQ01000049.1"/>
</dbReference>
<gene>
    <name evidence="2" type="ORF">C0081_19045</name>
</gene>
<feature type="chain" id="PRO_5014982672" evidence="1">
    <location>
        <begin position="25"/>
        <end position="98"/>
    </location>
</feature>
<keyword evidence="1" id="KW-0732">Signal</keyword>
<keyword evidence="3" id="KW-1185">Reference proteome</keyword>
<reference evidence="2 3" key="1">
    <citation type="submission" date="2018-01" db="EMBL/GenBank/DDBJ databases">
        <title>The draft genome sequence of Cohaesibacter sp. H1304.</title>
        <authorList>
            <person name="Wang N.-N."/>
            <person name="Du Z.-J."/>
        </authorList>
    </citation>
    <scope>NUCLEOTIDE SEQUENCE [LARGE SCALE GENOMIC DNA]</scope>
    <source>
        <strain evidence="2 3">H1304</strain>
    </source>
</reference>
<sequence length="98" mass="10319">MKKLATALSVLAISAIASTTFASAAQHVDSHDLTGAQVKQLVQEQGSVLLDTGPNVFDRYVANSSYCSLGEKAERAYVPTADSNSEFVGYTCQADSNS</sequence>
<dbReference type="Proteomes" id="UP000234881">
    <property type="component" value="Unassembled WGS sequence"/>
</dbReference>
<feature type="signal peptide" evidence="1">
    <location>
        <begin position="1"/>
        <end position="24"/>
    </location>
</feature>
<protein>
    <submittedName>
        <fullName evidence="2">Uncharacterized protein</fullName>
    </submittedName>
</protein>
<evidence type="ECO:0000313" key="2">
    <source>
        <dbReference type="EMBL" id="PLW75578.1"/>
    </source>
</evidence>
<evidence type="ECO:0000256" key="1">
    <source>
        <dbReference type="SAM" id="SignalP"/>
    </source>
</evidence>
<dbReference type="AlphaFoldDB" id="A0A2N5XMB8"/>
<accession>A0A2N5XMB8</accession>
<comment type="caution">
    <text evidence="2">The sequence shown here is derived from an EMBL/GenBank/DDBJ whole genome shotgun (WGS) entry which is preliminary data.</text>
</comment>
<dbReference type="OrthoDB" id="7870801at2"/>
<proteinExistence type="predicted"/>
<name>A0A2N5XMB8_9HYPH</name>
<dbReference type="EMBL" id="PKUQ01000049">
    <property type="protein sequence ID" value="PLW75578.1"/>
    <property type="molecule type" value="Genomic_DNA"/>
</dbReference>
<organism evidence="2 3">
    <name type="scientific">Cohaesibacter celericrescens</name>
    <dbReference type="NCBI Taxonomy" id="2067669"/>
    <lineage>
        <taxon>Bacteria</taxon>
        <taxon>Pseudomonadati</taxon>
        <taxon>Pseudomonadota</taxon>
        <taxon>Alphaproteobacteria</taxon>
        <taxon>Hyphomicrobiales</taxon>
        <taxon>Cohaesibacteraceae</taxon>
    </lineage>
</organism>
<evidence type="ECO:0000313" key="3">
    <source>
        <dbReference type="Proteomes" id="UP000234881"/>
    </source>
</evidence>